<dbReference type="SUPFAM" id="SSF82199">
    <property type="entry name" value="SET domain"/>
    <property type="match status" value="1"/>
</dbReference>
<feature type="compositionally biased region" description="Polar residues" evidence="16">
    <location>
        <begin position="216"/>
        <end position="236"/>
    </location>
</feature>
<dbReference type="InterPro" id="IPR041292">
    <property type="entry name" value="Tudor_4"/>
</dbReference>
<keyword evidence="15" id="KW-0539">Nucleus</keyword>
<evidence type="ECO:0000256" key="2">
    <source>
        <dbReference type="ARBA" id="ARBA00004286"/>
    </source>
</evidence>
<dbReference type="Pfam" id="PF01429">
    <property type="entry name" value="MBD"/>
    <property type="match status" value="1"/>
</dbReference>
<feature type="compositionally biased region" description="Polar residues" evidence="16">
    <location>
        <begin position="248"/>
        <end position="260"/>
    </location>
</feature>
<keyword evidence="5" id="KW-0489">Methyltransferase</keyword>
<feature type="compositionally biased region" description="Basic residues" evidence="16">
    <location>
        <begin position="1641"/>
        <end position="1654"/>
    </location>
</feature>
<evidence type="ECO:0000259" key="18">
    <source>
        <dbReference type="PROSITE" id="PS50867"/>
    </source>
</evidence>
<feature type="compositionally biased region" description="Polar residues" evidence="16">
    <location>
        <begin position="1706"/>
        <end position="1716"/>
    </location>
</feature>
<feature type="domain" description="MBD" evidence="20">
    <location>
        <begin position="1133"/>
        <end position="1202"/>
    </location>
</feature>
<feature type="compositionally biased region" description="Basic and acidic residues" evidence="16">
    <location>
        <begin position="1717"/>
        <end position="1726"/>
    </location>
</feature>
<dbReference type="OMA" id="CEPNDED"/>
<dbReference type="SMART" id="SM00317">
    <property type="entry name" value="SET"/>
    <property type="match status" value="1"/>
</dbReference>
<dbReference type="PANTHER" id="PTHR46024:SF1">
    <property type="entry name" value="HISTONE-LYSINE N-METHYLTRANSFERASE EGGLESS"/>
    <property type="match status" value="1"/>
</dbReference>
<dbReference type="EnsemblMetazoa" id="XM_038194759.1">
    <property type="protein sequence ID" value="XP_038050687.1"/>
    <property type="gene ID" value="LOC119723870"/>
</dbReference>
<feature type="region of interest" description="Disordered" evidence="16">
    <location>
        <begin position="1523"/>
        <end position="1679"/>
    </location>
</feature>
<feature type="region of interest" description="Disordered" evidence="16">
    <location>
        <begin position="1696"/>
        <end position="1726"/>
    </location>
</feature>
<feature type="region of interest" description="Disordered" evidence="16">
    <location>
        <begin position="124"/>
        <end position="286"/>
    </location>
</feature>
<organism evidence="21 22">
    <name type="scientific">Patiria miniata</name>
    <name type="common">Bat star</name>
    <name type="synonym">Asterina miniata</name>
    <dbReference type="NCBI Taxonomy" id="46514"/>
    <lineage>
        <taxon>Eukaryota</taxon>
        <taxon>Metazoa</taxon>
        <taxon>Echinodermata</taxon>
        <taxon>Eleutherozoa</taxon>
        <taxon>Asterozoa</taxon>
        <taxon>Asteroidea</taxon>
        <taxon>Valvatacea</taxon>
        <taxon>Valvatida</taxon>
        <taxon>Asterinidae</taxon>
        <taxon>Patiria</taxon>
    </lineage>
</organism>
<dbReference type="InterPro" id="IPR007728">
    <property type="entry name" value="Pre-SET_dom"/>
</dbReference>
<dbReference type="CTD" id="9869"/>
<dbReference type="Gene3D" id="3.30.890.10">
    <property type="entry name" value="Methyl-cpg-binding Protein 2, Chain A"/>
    <property type="match status" value="1"/>
</dbReference>
<dbReference type="Pfam" id="PF05033">
    <property type="entry name" value="Pre-SET"/>
    <property type="match status" value="1"/>
</dbReference>
<dbReference type="InterPro" id="IPR046341">
    <property type="entry name" value="SET_dom_sf"/>
</dbReference>
<dbReference type="SMART" id="SM00391">
    <property type="entry name" value="MBD"/>
    <property type="match status" value="1"/>
</dbReference>
<dbReference type="Pfam" id="PF18358">
    <property type="entry name" value="Tudor_4"/>
    <property type="match status" value="1"/>
</dbReference>
<evidence type="ECO:0000259" key="17">
    <source>
        <dbReference type="PROSITE" id="PS50280"/>
    </source>
</evidence>
<keyword evidence="14" id="KW-0804">Transcription</keyword>
<evidence type="ECO:0000313" key="21">
    <source>
        <dbReference type="EnsemblMetazoa" id="XP_038050687.1"/>
    </source>
</evidence>
<dbReference type="GO" id="GO:0005694">
    <property type="term" value="C:chromosome"/>
    <property type="evidence" value="ECO:0007669"/>
    <property type="project" value="UniProtKB-SubCell"/>
</dbReference>
<dbReference type="PANTHER" id="PTHR46024">
    <property type="entry name" value="HISTONE-LYSINE N-METHYLTRANSFERASE EGGLESS"/>
    <property type="match status" value="1"/>
</dbReference>
<dbReference type="Gene3D" id="2.30.30.140">
    <property type="match status" value="3"/>
</dbReference>
<dbReference type="PROSITE" id="PS50868">
    <property type="entry name" value="POST_SET"/>
    <property type="match status" value="1"/>
</dbReference>
<evidence type="ECO:0000259" key="19">
    <source>
        <dbReference type="PROSITE" id="PS50868"/>
    </source>
</evidence>
<keyword evidence="11" id="KW-0156">Chromatin regulator</keyword>
<dbReference type="CDD" id="cd20384">
    <property type="entry name" value="Tudor_ZGPAT"/>
    <property type="match status" value="1"/>
</dbReference>
<protein>
    <submittedName>
        <fullName evidence="21">Uncharacterized protein</fullName>
    </submittedName>
</protein>
<dbReference type="OrthoDB" id="5792673at2759"/>
<feature type="region of interest" description="Disordered" evidence="16">
    <location>
        <begin position="1049"/>
        <end position="1077"/>
    </location>
</feature>
<evidence type="ECO:0000313" key="22">
    <source>
        <dbReference type="Proteomes" id="UP000887568"/>
    </source>
</evidence>
<evidence type="ECO:0000256" key="1">
    <source>
        <dbReference type="ARBA" id="ARBA00004123"/>
    </source>
</evidence>
<dbReference type="PROSITE" id="PS50280">
    <property type="entry name" value="SET"/>
    <property type="match status" value="1"/>
</dbReference>
<dbReference type="InterPro" id="IPR016177">
    <property type="entry name" value="DNA-bd_dom_sf"/>
</dbReference>
<feature type="compositionally biased region" description="Basic residues" evidence="16">
    <location>
        <begin position="1063"/>
        <end position="1074"/>
    </location>
</feature>
<proteinExistence type="predicted"/>
<keyword evidence="22" id="KW-1185">Reference proteome</keyword>
<dbReference type="InterPro" id="IPR001214">
    <property type="entry name" value="SET_dom"/>
</dbReference>
<dbReference type="PROSITE" id="PS50982">
    <property type="entry name" value="MBD"/>
    <property type="match status" value="1"/>
</dbReference>
<evidence type="ECO:0000256" key="3">
    <source>
        <dbReference type="ARBA" id="ARBA00022454"/>
    </source>
</evidence>
<dbReference type="PROSITE" id="PS50867">
    <property type="entry name" value="PRE_SET"/>
    <property type="match status" value="1"/>
</dbReference>
<dbReference type="Gene3D" id="2.170.270.10">
    <property type="entry name" value="SET domain"/>
    <property type="match status" value="2"/>
</dbReference>
<dbReference type="GO" id="GO:0070828">
    <property type="term" value="P:heterochromatin organization"/>
    <property type="evidence" value="ECO:0007669"/>
    <property type="project" value="TreeGrafter"/>
</dbReference>
<keyword evidence="9" id="KW-0677">Repeat</keyword>
<evidence type="ECO:0000259" key="20">
    <source>
        <dbReference type="PROSITE" id="PS50982"/>
    </source>
</evidence>
<dbReference type="GO" id="GO:0008270">
    <property type="term" value="F:zinc ion binding"/>
    <property type="evidence" value="ECO:0007669"/>
    <property type="project" value="InterPro"/>
</dbReference>
<sequence>MMDEVYHWNELPAQVEAVLSEVWIKLDVDKQLQQAQEKIDQINNGHSEIGEIFDSVEQGLIDIENELHPTKANGERTRFYADVADSMSKVKSDLQDLHLKIDALETCHDDANDDQTSEGVFVFVDSDDDSSSQPSPKCPSDKDLELMDATCNDTEKKETGETNHCDADSQQASTDQQAILSTDTKPCDNVTANKIDSTSSSRQDASQDVCEPRTVQGGSKQIDASSSVASHQQTVSAAKPVTSVDKPSANTHSKQSTTVMSKPKTMHVKPEPGSKTSESLKSVTASQPKPYNVGEVIDLCDGDDSSPMEDDQDVIECIQTKIKTTHIQDSSIQLTQGSRVLAKNMKKGDTWHDATIISIIKDNTSQQKFKLKFDSKGNSLVSGKHIAVKSFPKPSRVHVGSRVVAECESGEKTSQCTLYAGIVAEVPLHSNKARYLIFFDDGYTQYHGLKKIHLVHEASDNVWEDVPEDTKEFIQEYLEKYPERPMVRLHRGQCVKTEWKGVWWRAKVIEVDGSLVNVNFPNDGRNEWIYKGSPRLEPLHRELETAKYLRESGRLIAGSSVSKKRGGPCVEYQRVNPDFLVSENDILALAEGKKPLIRPETTSQFSQSKGVVSSKIVEKMPVVQWAVITLRKWCESHRVSPTFEDLPNEGLAALLERIYREGPTEEPDVFTSHTLQGLRCSLSTFLTEPPISRKVDIYRDAVFNKANKALTDSVRSQDKDKPVIKKMMIGQPGMSRRDLLKLLKSGLVCLSNPLGLMRLVWLFMQPFVGRIKGKIKSLDLDQLQKKDVLCKVAKSGLPYYEINSPVLGLSGGQEQKIYATGNRFYCPHHAISLYISKLNPDCPDFFQKPRIKSNFKLEAIWFDPEPVKSAAISSLMSVIGAAAKLSRPYNNADIRATPWDNLQDAIEDFSENLRMGYRRNPPPQAQKTSAVTTTTTATTTAGRPVGKQVSPSAVTGKALKPVSQQSAVYIKPEMQQGNVNKPVRKALYQQAATCTTKQPTAQADSDDDVIIIGTTTSDSSASKGASKMSASQCLMQMSNLYKAEFKNERQQTAKKSTSSQSHYHYHHHKHRRGNHRYDTNPYDSMKGKLQVSTRQMHQLTAETRHAKMTFVPHNCSQQCVVASIPDEKRKYKIRKQNPLHVPSMYGWVRRLAKQRGSGRRHVVYRTPCGRSLRTISEVDRYLTDTKTEDICVDAFTFDPFVYTELRKYRVSQRYLEISDISKGSEPVAVSLVNEIDNDQPPDVKYIAHRQPEKGSMIITDPDFLICCDCTDNCKDNSRCACRKLTQRSAQDFPELSRNTSEIGYKYRRLNVMVSTGIYECNPRCACNKQCHNRVAQNGLSLRLQVFKTDKRGWGLRCLDDIPQGAFVCTYAGQLWGAEEANMRGQTFGDEYFAELDHIEVVENSKEGYESDPMEDEGISDSKESLSSNSSNSDQCLTSDDDYRIGSDESETSSIAIDVENNSDDSDELAKEQSGDSSATKMVFRRHQYESGQGSMIEGSCWSVAFPDKDSSQSKVEAWVKRNLSANSDSIATASEESGIDEAAAKMEKDSTESKMQRKGQPDSLADSTDRSYKDGTSDVDYKPLAKKSVGPRREQVAVKRSGRRDSSNKETDSSTSSIIKYGYNTSPGKVLDKSQIDAFKKRSHTSRLHMRKKSKEAGDDMMKTASVVSDGETSGSEYSSTADMKAVKIDSKSMASCVPLPDQQPPIASTPPSKDTGSGKETEKKAQVIRTRSFFGETSGHVMDAKFIGNLGRYLNHSCSPNLFVQNVFVDSHDLRFPWVAFFAKKYVRAGAELTWDYNYDVGSVPGKSLICLCGSHECRGRLL</sequence>
<dbReference type="Pfam" id="PF18359">
    <property type="entry name" value="Tudor_5"/>
    <property type="match status" value="1"/>
</dbReference>
<feature type="region of interest" description="Disordered" evidence="16">
    <location>
        <begin position="1404"/>
        <end position="1481"/>
    </location>
</feature>
<dbReference type="SUPFAM" id="SSF54171">
    <property type="entry name" value="DNA-binding domain"/>
    <property type="match status" value="1"/>
</dbReference>
<dbReference type="GeneID" id="119723870"/>
<dbReference type="Pfam" id="PF00856">
    <property type="entry name" value="SET"/>
    <property type="match status" value="1"/>
</dbReference>
<evidence type="ECO:0000256" key="9">
    <source>
        <dbReference type="ARBA" id="ARBA00022737"/>
    </source>
</evidence>
<keyword evidence="7" id="KW-0949">S-adenosyl-L-methionine</keyword>
<feature type="compositionally biased region" description="Basic and acidic residues" evidence="16">
    <location>
        <begin position="153"/>
        <end position="167"/>
    </location>
</feature>
<keyword evidence="6" id="KW-0808">Transferase</keyword>
<evidence type="ECO:0000256" key="13">
    <source>
        <dbReference type="ARBA" id="ARBA00023054"/>
    </source>
</evidence>
<dbReference type="InterPro" id="IPR040880">
    <property type="entry name" value="DUF5604"/>
</dbReference>
<dbReference type="InterPro" id="IPR001739">
    <property type="entry name" value="Methyl_CpG_DNA-bd"/>
</dbReference>
<feature type="compositionally biased region" description="Low complexity" evidence="16">
    <location>
        <begin position="168"/>
        <end position="178"/>
    </location>
</feature>
<feature type="compositionally biased region" description="Polar residues" evidence="16">
    <location>
        <begin position="179"/>
        <end position="206"/>
    </location>
</feature>
<feature type="compositionally biased region" description="Acidic residues" evidence="16">
    <location>
        <begin position="1409"/>
        <end position="1418"/>
    </location>
</feature>
<dbReference type="GO" id="GO:0032259">
    <property type="term" value="P:methylation"/>
    <property type="evidence" value="ECO:0007669"/>
    <property type="project" value="UniProtKB-KW"/>
</dbReference>
<evidence type="ECO:0000256" key="12">
    <source>
        <dbReference type="ARBA" id="ARBA00023015"/>
    </source>
</evidence>
<reference evidence="21" key="1">
    <citation type="submission" date="2022-11" db="UniProtKB">
        <authorList>
            <consortium name="EnsemblMetazoa"/>
        </authorList>
    </citation>
    <scope>IDENTIFICATION</scope>
</reference>
<feature type="compositionally biased region" description="Polar residues" evidence="16">
    <location>
        <begin position="1523"/>
        <end position="1535"/>
    </location>
</feature>
<keyword evidence="13" id="KW-0175">Coiled coil</keyword>
<accession>A0A913ZFW6</accession>
<evidence type="ECO:0000256" key="7">
    <source>
        <dbReference type="ARBA" id="ARBA00022691"/>
    </source>
</evidence>
<evidence type="ECO:0000256" key="11">
    <source>
        <dbReference type="ARBA" id="ARBA00022853"/>
    </source>
</evidence>
<feature type="compositionally biased region" description="Basic and acidic residues" evidence="16">
    <location>
        <begin position="1542"/>
        <end position="1555"/>
    </location>
</feature>
<feature type="compositionally biased region" description="Basic and acidic residues" evidence="16">
    <location>
        <begin position="1630"/>
        <end position="1640"/>
    </location>
</feature>
<evidence type="ECO:0000256" key="15">
    <source>
        <dbReference type="ARBA" id="ARBA00023242"/>
    </source>
</evidence>
<evidence type="ECO:0000256" key="16">
    <source>
        <dbReference type="SAM" id="MobiDB-lite"/>
    </source>
</evidence>
<evidence type="ECO:0000256" key="4">
    <source>
        <dbReference type="ARBA" id="ARBA00022491"/>
    </source>
</evidence>
<dbReference type="SMART" id="SM00468">
    <property type="entry name" value="PreSET"/>
    <property type="match status" value="1"/>
</dbReference>
<keyword evidence="12" id="KW-0805">Transcription regulation</keyword>
<dbReference type="InterPro" id="IPR041291">
    <property type="entry name" value="TUDOR_5"/>
</dbReference>
<feature type="compositionally biased region" description="Polar residues" evidence="16">
    <location>
        <begin position="274"/>
        <end position="286"/>
    </location>
</feature>
<evidence type="ECO:0000256" key="5">
    <source>
        <dbReference type="ARBA" id="ARBA00022603"/>
    </source>
</evidence>
<feature type="compositionally biased region" description="Low complexity" evidence="16">
    <location>
        <begin position="1424"/>
        <end position="1433"/>
    </location>
</feature>
<keyword evidence="8" id="KW-0479">Metal-binding</keyword>
<name>A0A913ZFW6_PATMI</name>
<feature type="compositionally biased region" description="Basic and acidic residues" evidence="16">
    <location>
        <begin position="1591"/>
        <end position="1612"/>
    </location>
</feature>
<dbReference type="GO" id="GO:0003677">
    <property type="term" value="F:DNA binding"/>
    <property type="evidence" value="ECO:0007669"/>
    <property type="project" value="InterPro"/>
</dbReference>
<feature type="domain" description="SET" evidence="17">
    <location>
        <begin position="1341"/>
        <end position="1799"/>
    </location>
</feature>
<dbReference type="GO" id="GO:0005634">
    <property type="term" value="C:nucleus"/>
    <property type="evidence" value="ECO:0007669"/>
    <property type="project" value="UniProtKB-SubCell"/>
</dbReference>
<dbReference type="CDD" id="cd21181">
    <property type="entry name" value="Tudor_SETDB1_rpt2"/>
    <property type="match status" value="1"/>
</dbReference>
<feature type="compositionally biased region" description="Low complexity" evidence="16">
    <location>
        <begin position="1053"/>
        <end position="1062"/>
    </location>
</feature>
<dbReference type="Proteomes" id="UP000887568">
    <property type="component" value="Unplaced"/>
</dbReference>
<evidence type="ECO:0000256" key="6">
    <source>
        <dbReference type="ARBA" id="ARBA00022679"/>
    </source>
</evidence>
<feature type="domain" description="Post-SET" evidence="19">
    <location>
        <begin position="1808"/>
        <end position="1824"/>
    </location>
</feature>
<feature type="domain" description="Pre-SET" evidence="18">
    <location>
        <begin position="1265"/>
        <end position="1338"/>
    </location>
</feature>
<dbReference type="InterPro" id="IPR002999">
    <property type="entry name" value="Tudor"/>
</dbReference>
<evidence type="ECO:0000256" key="10">
    <source>
        <dbReference type="ARBA" id="ARBA00022833"/>
    </source>
</evidence>
<evidence type="ECO:0000256" key="14">
    <source>
        <dbReference type="ARBA" id="ARBA00023163"/>
    </source>
</evidence>
<keyword evidence="4" id="KW-0678">Repressor</keyword>
<keyword evidence="10" id="KW-0862">Zinc</keyword>
<dbReference type="SMART" id="SM00333">
    <property type="entry name" value="TUDOR"/>
    <property type="match status" value="2"/>
</dbReference>
<dbReference type="Pfam" id="PF18300">
    <property type="entry name" value="DUF5604"/>
    <property type="match status" value="1"/>
</dbReference>
<evidence type="ECO:0000256" key="8">
    <source>
        <dbReference type="ARBA" id="ARBA00022723"/>
    </source>
</evidence>
<keyword evidence="3" id="KW-0158">Chromosome</keyword>
<feature type="compositionally biased region" description="Basic and acidic residues" evidence="16">
    <location>
        <begin position="1567"/>
        <end position="1583"/>
    </location>
</feature>
<dbReference type="RefSeq" id="XP_038050687.1">
    <property type="nucleotide sequence ID" value="XM_038194759.1"/>
</dbReference>
<dbReference type="InterPro" id="IPR051516">
    <property type="entry name" value="SETDB_methyltransferase"/>
</dbReference>
<dbReference type="GO" id="GO:0010629">
    <property type="term" value="P:negative regulation of gene expression"/>
    <property type="evidence" value="ECO:0007669"/>
    <property type="project" value="TreeGrafter"/>
</dbReference>
<dbReference type="GO" id="GO:0046974">
    <property type="term" value="F:histone H3K9 methyltransferase activity"/>
    <property type="evidence" value="ECO:0007669"/>
    <property type="project" value="TreeGrafter"/>
</dbReference>
<dbReference type="InterPro" id="IPR003616">
    <property type="entry name" value="Post-SET_dom"/>
</dbReference>
<comment type="subcellular location">
    <subcellularLocation>
        <location evidence="2">Chromosome</location>
    </subcellularLocation>
    <subcellularLocation>
        <location evidence="1">Nucleus</location>
    </subcellularLocation>
</comment>